<dbReference type="InterPro" id="IPR038185">
    <property type="entry name" value="MyTH4_dom_sf"/>
</dbReference>
<evidence type="ECO:0000259" key="2">
    <source>
        <dbReference type="PROSITE" id="PS50238"/>
    </source>
</evidence>
<dbReference type="InterPro" id="IPR000198">
    <property type="entry name" value="RhoGAP_dom"/>
</dbReference>
<feature type="domain" description="MyTH4" evidence="3">
    <location>
        <begin position="219"/>
        <end position="371"/>
    </location>
</feature>
<dbReference type="GO" id="GO:0007165">
    <property type="term" value="P:signal transduction"/>
    <property type="evidence" value="ECO:0007669"/>
    <property type="project" value="InterPro"/>
</dbReference>
<dbReference type="Pfam" id="PF00784">
    <property type="entry name" value="MyTH4"/>
    <property type="match status" value="1"/>
</dbReference>
<name>A0A1C7NLJ8_9FUNG</name>
<dbReference type="PANTHER" id="PTHR45876">
    <property type="entry name" value="FI04035P"/>
    <property type="match status" value="1"/>
</dbReference>
<keyword evidence="5" id="KW-1185">Reference proteome</keyword>
<dbReference type="AlphaFoldDB" id="A0A1C7NLJ8"/>
<dbReference type="InterPro" id="IPR000857">
    <property type="entry name" value="MyTH4_dom"/>
</dbReference>
<dbReference type="OrthoDB" id="437889at2759"/>
<dbReference type="PANTHER" id="PTHR45876:SF8">
    <property type="entry name" value="FI04035P"/>
    <property type="match status" value="1"/>
</dbReference>
<dbReference type="InParanoid" id="A0A1C7NLJ8"/>
<dbReference type="Pfam" id="PF00620">
    <property type="entry name" value="RhoGAP"/>
    <property type="match status" value="1"/>
</dbReference>
<sequence>MTTSGAGTLLSNQSNKEDLKRHSRSLDLQPTNTTSSTKIRHLHTRSASESDGLDLIIAAAAAAAVENTIPTDTTTKSTTRSNSVFSLYKKLGSPNRSQSIHSTNDVIKTAKSRASIGFAFSSFLQQNNKKQQHRYSTPINSPDITMVINPWMKQPTIDEENKTPTYLLGQKGDSKRSLPSSLQQEINQFSIDGFARRYFATHKRGLFRRTVPMDELLCWTKDSIRQPLLLPNKPYAKEAIKCFKIIQMLMNDRQRPRQFQFIESFQYLLNCGIEKGQMRDEIYVQICRQLNKNPKIESTRKGWEILGVISITFPPSKNLESYLFQFVKHHHSITQNQLNILSLYVFEKLTAICSKGARGKVLTATEIERAMEAPFKPSVFGESLDTIMNLQKEQEPALKIPKLVIFLSNAVHGLNGFTTEGIFRVPGDIDAVTELRIRLENGNYDLTDVDDPSIPASLLKYWLRDLAEPLIPTELYQECIRGAQEKSKCIDILNRLSDTNRRTLLYMIGFLQEFNTPDVIEYTRMNVFNLAMIFAPNFLRCPYDNLTTVFENSKYEQTFVRTLIAELKVDKDQCAYGQEEVFVR</sequence>
<dbReference type="EMBL" id="LUGH01000066">
    <property type="protein sequence ID" value="OBZ90051.1"/>
    <property type="molecule type" value="Genomic_DNA"/>
</dbReference>
<gene>
    <name evidence="4" type="primary">ARHGAP39_1</name>
    <name evidence="4" type="ORF">A0J61_01906</name>
</gene>
<feature type="compositionally biased region" description="Polar residues" evidence="1">
    <location>
        <begin position="1"/>
        <end position="14"/>
    </location>
</feature>
<dbReference type="SMART" id="SM00139">
    <property type="entry name" value="MyTH4"/>
    <property type="match status" value="1"/>
</dbReference>
<protein>
    <submittedName>
        <fullName evidence="4">Rho GTPase-activating protein 39</fullName>
    </submittedName>
</protein>
<dbReference type="FunFam" id="1.10.555.10:FF:000045">
    <property type="entry name" value="RhoGAP domain containing protein"/>
    <property type="match status" value="1"/>
</dbReference>
<dbReference type="Gene3D" id="1.10.555.10">
    <property type="entry name" value="Rho GTPase activation protein"/>
    <property type="match status" value="1"/>
</dbReference>
<dbReference type="PROSITE" id="PS51016">
    <property type="entry name" value="MYTH4"/>
    <property type="match status" value="1"/>
</dbReference>
<evidence type="ECO:0000313" key="4">
    <source>
        <dbReference type="EMBL" id="OBZ90051.1"/>
    </source>
</evidence>
<proteinExistence type="predicted"/>
<feature type="domain" description="Rho-GAP" evidence="2">
    <location>
        <begin position="382"/>
        <end position="571"/>
    </location>
</feature>
<comment type="caution">
    <text evidence="4">The sequence shown here is derived from an EMBL/GenBank/DDBJ whole genome shotgun (WGS) entry which is preliminary data.</text>
</comment>
<dbReference type="GO" id="GO:0005737">
    <property type="term" value="C:cytoplasm"/>
    <property type="evidence" value="ECO:0007669"/>
    <property type="project" value="TreeGrafter"/>
</dbReference>
<organism evidence="4 5">
    <name type="scientific">Choanephora cucurbitarum</name>
    <dbReference type="NCBI Taxonomy" id="101091"/>
    <lineage>
        <taxon>Eukaryota</taxon>
        <taxon>Fungi</taxon>
        <taxon>Fungi incertae sedis</taxon>
        <taxon>Mucoromycota</taxon>
        <taxon>Mucoromycotina</taxon>
        <taxon>Mucoromycetes</taxon>
        <taxon>Mucorales</taxon>
        <taxon>Mucorineae</taxon>
        <taxon>Choanephoraceae</taxon>
        <taxon>Choanephoroideae</taxon>
        <taxon>Choanephora</taxon>
    </lineage>
</organism>
<dbReference type="Proteomes" id="UP000093000">
    <property type="component" value="Unassembled WGS sequence"/>
</dbReference>
<evidence type="ECO:0000256" key="1">
    <source>
        <dbReference type="SAM" id="MobiDB-lite"/>
    </source>
</evidence>
<accession>A0A1C7NLJ8</accession>
<dbReference type="GO" id="GO:0005856">
    <property type="term" value="C:cytoskeleton"/>
    <property type="evidence" value="ECO:0007669"/>
    <property type="project" value="InterPro"/>
</dbReference>
<dbReference type="GO" id="GO:0005096">
    <property type="term" value="F:GTPase activator activity"/>
    <property type="evidence" value="ECO:0007669"/>
    <property type="project" value="TreeGrafter"/>
</dbReference>
<dbReference type="Gene3D" id="1.25.40.530">
    <property type="entry name" value="MyTH4 domain"/>
    <property type="match status" value="1"/>
</dbReference>
<dbReference type="PROSITE" id="PS50238">
    <property type="entry name" value="RHOGAP"/>
    <property type="match status" value="1"/>
</dbReference>
<feature type="compositionally biased region" description="Polar residues" evidence="1">
    <location>
        <begin position="26"/>
        <end position="37"/>
    </location>
</feature>
<dbReference type="STRING" id="101091.A0A1C7NLJ8"/>
<reference evidence="4 5" key="1">
    <citation type="submission" date="2016-03" db="EMBL/GenBank/DDBJ databases">
        <title>Choanephora cucurbitarum.</title>
        <authorList>
            <person name="Min B."/>
            <person name="Park H."/>
            <person name="Park J.-H."/>
            <person name="Shin H.-D."/>
            <person name="Choi I.-G."/>
        </authorList>
    </citation>
    <scope>NUCLEOTIDE SEQUENCE [LARGE SCALE GENOMIC DNA]</scope>
    <source>
        <strain evidence="4 5">KUS-F28377</strain>
    </source>
</reference>
<evidence type="ECO:0000313" key="5">
    <source>
        <dbReference type="Proteomes" id="UP000093000"/>
    </source>
</evidence>
<evidence type="ECO:0000259" key="3">
    <source>
        <dbReference type="PROSITE" id="PS51016"/>
    </source>
</evidence>
<dbReference type="InterPro" id="IPR008936">
    <property type="entry name" value="Rho_GTPase_activation_prot"/>
</dbReference>
<dbReference type="SMART" id="SM00324">
    <property type="entry name" value="RhoGAP"/>
    <property type="match status" value="1"/>
</dbReference>
<feature type="region of interest" description="Disordered" evidence="1">
    <location>
        <begin position="1"/>
        <end position="45"/>
    </location>
</feature>
<dbReference type="SUPFAM" id="SSF48350">
    <property type="entry name" value="GTPase activation domain, GAP"/>
    <property type="match status" value="1"/>
</dbReference>